<evidence type="ECO:0000256" key="3">
    <source>
        <dbReference type="RuleBase" id="RU000363"/>
    </source>
</evidence>
<accession>A0ABR8T1R3</accession>
<keyword evidence="2" id="KW-0560">Oxidoreductase</keyword>
<dbReference type="SUPFAM" id="SSF51735">
    <property type="entry name" value="NAD(P)-binding Rossmann-fold domains"/>
    <property type="match status" value="1"/>
</dbReference>
<dbReference type="PRINTS" id="PR00080">
    <property type="entry name" value="SDRFAMILY"/>
</dbReference>
<dbReference type="Gene3D" id="3.40.50.720">
    <property type="entry name" value="NAD(P)-binding Rossmann-like Domain"/>
    <property type="match status" value="1"/>
</dbReference>
<dbReference type="InterPro" id="IPR002347">
    <property type="entry name" value="SDR_fam"/>
</dbReference>
<evidence type="ECO:0000256" key="2">
    <source>
        <dbReference type="ARBA" id="ARBA00023002"/>
    </source>
</evidence>
<dbReference type="EMBL" id="JACSQL010000008">
    <property type="protein sequence ID" value="MBD7969700.1"/>
    <property type="molecule type" value="Genomic_DNA"/>
</dbReference>
<dbReference type="PROSITE" id="PS00061">
    <property type="entry name" value="ADH_SHORT"/>
    <property type="match status" value="1"/>
</dbReference>
<evidence type="ECO:0000256" key="1">
    <source>
        <dbReference type="ARBA" id="ARBA00006484"/>
    </source>
</evidence>
<dbReference type="PANTHER" id="PTHR44196:SF1">
    <property type="entry name" value="DEHYDROGENASE_REDUCTASE SDR FAMILY MEMBER 7B"/>
    <property type="match status" value="1"/>
</dbReference>
<proteinExistence type="inferred from homology"/>
<dbReference type="PRINTS" id="PR00081">
    <property type="entry name" value="GDHRDH"/>
</dbReference>
<evidence type="ECO:0000313" key="4">
    <source>
        <dbReference type="EMBL" id="MBD7969700.1"/>
    </source>
</evidence>
<organism evidence="4 5">
    <name type="scientific">Paenibacillus gallinarum</name>
    <dbReference type="NCBI Taxonomy" id="2762232"/>
    <lineage>
        <taxon>Bacteria</taxon>
        <taxon>Bacillati</taxon>
        <taxon>Bacillota</taxon>
        <taxon>Bacilli</taxon>
        <taxon>Bacillales</taxon>
        <taxon>Paenibacillaceae</taxon>
        <taxon>Paenibacillus</taxon>
    </lineage>
</organism>
<reference evidence="4 5" key="1">
    <citation type="submission" date="2020-08" db="EMBL/GenBank/DDBJ databases">
        <title>A Genomic Blueprint of the Chicken Gut Microbiome.</title>
        <authorList>
            <person name="Gilroy R."/>
            <person name="Ravi A."/>
            <person name="Getino M."/>
            <person name="Pursley I."/>
            <person name="Horton D.L."/>
            <person name="Alikhan N.-F."/>
            <person name="Baker D."/>
            <person name="Gharbi K."/>
            <person name="Hall N."/>
            <person name="Watson M."/>
            <person name="Adriaenssens E.M."/>
            <person name="Foster-Nyarko E."/>
            <person name="Jarju S."/>
            <person name="Secka A."/>
            <person name="Antonio M."/>
            <person name="Oren A."/>
            <person name="Chaudhuri R."/>
            <person name="La Ragione R.M."/>
            <person name="Hildebrand F."/>
            <person name="Pallen M.J."/>
        </authorList>
    </citation>
    <scope>NUCLEOTIDE SEQUENCE [LARGE SCALE GENOMIC DNA]</scope>
    <source>
        <strain evidence="4 5">Sa2BVA9</strain>
    </source>
</reference>
<protein>
    <submittedName>
        <fullName evidence="4">SDR family oxidoreductase</fullName>
    </submittedName>
</protein>
<dbReference type="PANTHER" id="PTHR44196">
    <property type="entry name" value="DEHYDROGENASE/REDUCTASE SDR FAMILY MEMBER 7B"/>
    <property type="match status" value="1"/>
</dbReference>
<gene>
    <name evidence="4" type="ORF">H9647_16685</name>
</gene>
<name>A0ABR8T1R3_9BACL</name>
<dbReference type="Pfam" id="PF00106">
    <property type="entry name" value="adh_short"/>
    <property type="match status" value="1"/>
</dbReference>
<keyword evidence="5" id="KW-1185">Reference proteome</keyword>
<comment type="similarity">
    <text evidence="1 3">Belongs to the short-chain dehydrogenases/reductases (SDR) family.</text>
</comment>
<dbReference type="PIRSF" id="PIRSF000126">
    <property type="entry name" value="11-beta-HSD1"/>
    <property type="match status" value="1"/>
</dbReference>
<dbReference type="InterPro" id="IPR020904">
    <property type="entry name" value="Sc_DH/Rdtase_CS"/>
</dbReference>
<comment type="caution">
    <text evidence="4">The sequence shown here is derived from an EMBL/GenBank/DDBJ whole genome shotgun (WGS) entry which is preliminary data.</text>
</comment>
<sequence length="260" mass="28496">MAMRLQGKVVLITGASSGIGALCAQKLSAEGAIPILTARSEKKLTHISQSIGGTHEWLKMDVTDTKEVQSSVEKIIKKHGEIDIVLNNAGYGQFESFVDMPVSSFEDMMDVNYLGTVRVTKAVLPYMLKAGQGQIVNVASMAGKIGTAKSVSYTATKHAVLGFSNALRQEYRKSGIHVTTINPGPIDTPFFELADPDGGYMKNLGGFIMKPEYVADKIVEAIIRRKEEVNLPRSAAFGMRIYQLFPRFADRLTYGLMNRK</sequence>
<dbReference type="Proteomes" id="UP000608071">
    <property type="component" value="Unassembled WGS sequence"/>
</dbReference>
<evidence type="ECO:0000313" key="5">
    <source>
        <dbReference type="Proteomes" id="UP000608071"/>
    </source>
</evidence>
<dbReference type="InterPro" id="IPR036291">
    <property type="entry name" value="NAD(P)-bd_dom_sf"/>
</dbReference>